<organism evidence="2 3">
    <name type="scientific">Cutaneotrichosporon cavernicola</name>
    <dbReference type="NCBI Taxonomy" id="279322"/>
    <lineage>
        <taxon>Eukaryota</taxon>
        <taxon>Fungi</taxon>
        <taxon>Dikarya</taxon>
        <taxon>Basidiomycota</taxon>
        <taxon>Agaricomycotina</taxon>
        <taxon>Tremellomycetes</taxon>
        <taxon>Trichosporonales</taxon>
        <taxon>Trichosporonaceae</taxon>
        <taxon>Cutaneotrichosporon</taxon>
    </lineage>
</organism>
<dbReference type="InterPro" id="IPR029044">
    <property type="entry name" value="Nucleotide-diphossugar_trans"/>
</dbReference>
<gene>
    <name evidence="2" type="ORF">CcaverHIS019_0701400</name>
</gene>
<proteinExistence type="inferred from homology"/>
<sequence length="354" mass="40464">MISHIRRLGASNTRRSLMGGTVLFLLLLLFIVQYNRPLWSPWATSSNIPDIRSPSAVPPSRFPTVNGANILGKLPQPLAPKAGMRVPNVVHYVYGLKPVRNGEQVPPLPYYAYLGMRSALVNLKPDKIYFHYQNEPTGPWWDLIKPHLTLIKVKAPDTIYGREVNHFAHKADLVRLWVLERMGGIYLDIDMFIVRDFDDLLYASTTMGMEASPDSRRTEMQPTGLCNGVIIAEPHAPFIKNWLKTYVTFNGDNWAGHSVDKPWELAQLFPDQIQVLNSKAMFWPLWSGDEIKIVHTEDGYDWSKQYSYHAWESLAMGYLSNLNPRDIRTKSTSFHRLVRPAVGPTDEEVYSRLD</sequence>
<dbReference type="GeneID" id="85498438"/>
<accession>A0AA48L9R0</accession>
<evidence type="ECO:0000313" key="3">
    <source>
        <dbReference type="Proteomes" id="UP001233271"/>
    </source>
</evidence>
<dbReference type="KEGG" id="ccac:CcaHIS019_0701400"/>
<dbReference type="AlphaFoldDB" id="A0AA48L9R0"/>
<dbReference type="EMBL" id="AP028218">
    <property type="protein sequence ID" value="BEI94568.1"/>
    <property type="molecule type" value="Genomic_DNA"/>
</dbReference>
<dbReference type="RefSeq" id="XP_060459833.1">
    <property type="nucleotide sequence ID" value="XM_060603550.1"/>
</dbReference>
<reference evidence="2" key="1">
    <citation type="journal article" date="2023" name="BMC Genomics">
        <title>Chromosome-level genome assemblies of Cutaneotrichosporon spp. (Trichosporonales, Basidiomycota) reveal imbalanced evolution between nucleotide sequences and chromosome synteny.</title>
        <authorList>
            <person name="Kobayashi Y."/>
            <person name="Kayamori A."/>
            <person name="Aoki K."/>
            <person name="Shiwa Y."/>
            <person name="Matsutani M."/>
            <person name="Fujita N."/>
            <person name="Sugita T."/>
            <person name="Iwasaki W."/>
            <person name="Tanaka N."/>
            <person name="Takashima M."/>
        </authorList>
    </citation>
    <scope>NUCLEOTIDE SEQUENCE</scope>
    <source>
        <strain evidence="2">HIS019</strain>
    </source>
</reference>
<dbReference type="InterPro" id="IPR007577">
    <property type="entry name" value="GlycoTrfase_DXD_sugar-bd_CS"/>
</dbReference>
<dbReference type="SUPFAM" id="SSF53448">
    <property type="entry name" value="Nucleotide-diphospho-sugar transferases"/>
    <property type="match status" value="1"/>
</dbReference>
<evidence type="ECO:0008006" key="4">
    <source>
        <dbReference type="Google" id="ProtNLM"/>
    </source>
</evidence>
<evidence type="ECO:0000256" key="1">
    <source>
        <dbReference type="ARBA" id="ARBA00009003"/>
    </source>
</evidence>
<dbReference type="Gene3D" id="3.90.550.20">
    <property type="match status" value="1"/>
</dbReference>
<name>A0AA48L9R0_9TREE</name>
<dbReference type="Proteomes" id="UP001233271">
    <property type="component" value="Chromosome 7a"/>
</dbReference>
<dbReference type="PANTHER" id="PTHR46830">
    <property type="entry name" value="TRANSFERASE, PUTATIVE-RELATED"/>
    <property type="match status" value="1"/>
</dbReference>
<comment type="similarity">
    <text evidence="1">Belongs to the glycosyltransferase 32 family.</text>
</comment>
<keyword evidence="3" id="KW-1185">Reference proteome</keyword>
<dbReference type="Pfam" id="PF04488">
    <property type="entry name" value="Gly_transf_sug"/>
    <property type="match status" value="1"/>
</dbReference>
<protein>
    <recommendedName>
        <fullName evidence="4">Glycosyltransferase family 32 protein</fullName>
    </recommendedName>
</protein>
<evidence type="ECO:0000313" key="2">
    <source>
        <dbReference type="EMBL" id="BEI94568.1"/>
    </source>
</evidence>
<dbReference type="PANTHER" id="PTHR46830:SF2">
    <property type="entry name" value="ALPHA-1,4-N-ACETYLGLUCOSAMINYLTRANSFERASE"/>
    <property type="match status" value="1"/>
</dbReference>